<comment type="subunit">
    <text evidence="3">The RNase H2 complex is a heterotrimer composed of the catalytic subunit RNASEH2A and the non-catalytic subunits RNASEH2B and RNASEH2C.</text>
</comment>
<protein>
    <recommendedName>
        <fullName evidence="4">Ribonuclease H2 subunit B</fullName>
    </recommendedName>
    <alternativeName>
        <fullName evidence="7">Ribonuclease HI subunit B</fullName>
    </alternativeName>
</protein>
<dbReference type="EMBL" id="ACPB03009188">
    <property type="status" value="NOT_ANNOTATED_CDS"/>
    <property type="molecule type" value="Genomic_DNA"/>
</dbReference>
<comment type="subcellular location">
    <subcellularLocation>
        <location evidence="1">Nucleus</location>
    </subcellularLocation>
</comment>
<dbReference type="GO" id="GO:0032299">
    <property type="term" value="C:ribonuclease H2 complex"/>
    <property type="evidence" value="ECO:0007669"/>
    <property type="project" value="InterPro"/>
</dbReference>
<evidence type="ECO:0000313" key="11">
    <source>
        <dbReference type="EnsemblMetazoa" id="RPRC006403-PA"/>
    </source>
</evidence>
<dbReference type="InterPro" id="IPR019024">
    <property type="entry name" value="RNase_H2_suB_wHTH"/>
</dbReference>
<evidence type="ECO:0000256" key="4">
    <source>
        <dbReference type="ARBA" id="ARBA00019062"/>
    </source>
</evidence>
<comment type="function">
    <text evidence="6">Non catalytic subunit of RNase H2, an endonuclease that specifically degrades the RNA of RNA:DNA hybrids. Participates in DNA replication, possibly by mediating the removal of lagging-strand Okazaki fragment RNA primers during DNA replication. Mediates the excision of single ribonucleotides from DNA:RNA duplexes.</text>
</comment>
<dbReference type="InterPro" id="IPR041195">
    <property type="entry name" value="Rnh202_N"/>
</dbReference>
<dbReference type="AlphaFoldDB" id="T1HQT3"/>
<evidence type="ECO:0000259" key="9">
    <source>
        <dbReference type="Pfam" id="PF09468"/>
    </source>
</evidence>
<keyword evidence="12" id="KW-1185">Reference proteome</keyword>
<organism evidence="11 12">
    <name type="scientific">Rhodnius prolixus</name>
    <name type="common">Triatomid bug</name>
    <dbReference type="NCBI Taxonomy" id="13249"/>
    <lineage>
        <taxon>Eukaryota</taxon>
        <taxon>Metazoa</taxon>
        <taxon>Ecdysozoa</taxon>
        <taxon>Arthropoda</taxon>
        <taxon>Hexapoda</taxon>
        <taxon>Insecta</taxon>
        <taxon>Pterygota</taxon>
        <taxon>Neoptera</taxon>
        <taxon>Paraneoptera</taxon>
        <taxon>Hemiptera</taxon>
        <taxon>Heteroptera</taxon>
        <taxon>Panheteroptera</taxon>
        <taxon>Cimicomorpha</taxon>
        <taxon>Reduviidae</taxon>
        <taxon>Triatominae</taxon>
        <taxon>Rhodnius</taxon>
    </lineage>
</organism>
<dbReference type="PANTHER" id="PTHR13383">
    <property type="entry name" value="RIBONUCLEASE H2 SUBUNIT B"/>
    <property type="match status" value="1"/>
</dbReference>
<sequence>MRINMKSSNVSKVIASKKNPRSFLFIIKDDIFTDDEGNTIDVLKLRHPKTGEGAYFVVNKIVHEIIKFSDDKRSYFIDDNVTSDGDLYFSTPVDPMFLILPYLTQAKHCSPLDQILVDEDFPEIGRLLNCDGIKLLHLVADRKGDEELQAYIYNEDKTLTWLQKKVDRIVTTLKTQGLHVSFSSAASANFVKSEKAQDTPESYLKYAVGLLGEYLQPQMLTKLIDFLGLQLEEKNTAIKEEHISPNDKRKGESLEKDRETKKPKLVEPNKTPTTNSKVEKVI</sequence>
<dbReference type="EnsemblMetazoa" id="RPRC006403-RA">
    <property type="protein sequence ID" value="RPRC006403-PA"/>
    <property type="gene ID" value="RPRC006403"/>
</dbReference>
<dbReference type="PANTHER" id="PTHR13383:SF11">
    <property type="entry name" value="RIBONUCLEASE H2 SUBUNIT B"/>
    <property type="match status" value="1"/>
</dbReference>
<dbReference type="VEuPathDB" id="VectorBase:RPRC006403"/>
<dbReference type="STRING" id="13249.T1HQT3"/>
<proteinExistence type="inferred from homology"/>
<evidence type="ECO:0000256" key="5">
    <source>
        <dbReference type="ARBA" id="ARBA00023242"/>
    </source>
</evidence>
<dbReference type="Pfam" id="PF09468">
    <property type="entry name" value="RNase_H2-Ydr279"/>
    <property type="match status" value="1"/>
</dbReference>
<dbReference type="CDD" id="cd09270">
    <property type="entry name" value="RNase_H2-B"/>
    <property type="match status" value="1"/>
</dbReference>
<feature type="domain" description="Rnh202 triple barrel" evidence="10">
    <location>
        <begin position="38"/>
        <end position="94"/>
    </location>
</feature>
<dbReference type="Proteomes" id="UP000015103">
    <property type="component" value="Unassembled WGS sequence"/>
</dbReference>
<evidence type="ECO:0000256" key="2">
    <source>
        <dbReference type="ARBA" id="ARBA00009823"/>
    </source>
</evidence>
<dbReference type="FunFam" id="1.10.20.120:FF:000002">
    <property type="entry name" value="Ribonuclease H2 subunit B"/>
    <property type="match status" value="1"/>
</dbReference>
<dbReference type="HOGENOM" id="CLU_059802_1_0_1"/>
<dbReference type="OMA" id="WFINESA"/>
<reference evidence="11" key="1">
    <citation type="submission" date="2015-05" db="UniProtKB">
        <authorList>
            <consortium name="EnsemblMetazoa"/>
        </authorList>
    </citation>
    <scope>IDENTIFICATION</scope>
</reference>
<dbReference type="eggNOG" id="KOG4705">
    <property type="taxonomic scope" value="Eukaryota"/>
</dbReference>
<evidence type="ECO:0000256" key="6">
    <source>
        <dbReference type="ARBA" id="ARBA00024778"/>
    </source>
</evidence>
<feature type="compositionally biased region" description="Basic and acidic residues" evidence="8">
    <location>
        <begin position="239"/>
        <end position="267"/>
    </location>
</feature>
<feature type="region of interest" description="Disordered" evidence="8">
    <location>
        <begin position="239"/>
        <end position="282"/>
    </location>
</feature>
<comment type="similarity">
    <text evidence="2">Belongs to the RNase H2 subunit B family.</text>
</comment>
<evidence type="ECO:0000259" key="10">
    <source>
        <dbReference type="Pfam" id="PF17745"/>
    </source>
</evidence>
<evidence type="ECO:0000256" key="8">
    <source>
        <dbReference type="SAM" id="MobiDB-lite"/>
    </source>
</evidence>
<dbReference type="Pfam" id="PF17745">
    <property type="entry name" value="Ydr279_N"/>
    <property type="match status" value="1"/>
</dbReference>
<evidence type="ECO:0000256" key="7">
    <source>
        <dbReference type="ARBA" id="ARBA00033464"/>
    </source>
</evidence>
<name>T1HQT3_RHOPR</name>
<dbReference type="InterPro" id="IPR040456">
    <property type="entry name" value="RNase_H2_suB"/>
</dbReference>
<dbReference type="FunCoup" id="T1HQT3">
    <property type="interactions" value="510"/>
</dbReference>
<evidence type="ECO:0000313" key="12">
    <source>
        <dbReference type="Proteomes" id="UP000015103"/>
    </source>
</evidence>
<dbReference type="GO" id="GO:0006401">
    <property type="term" value="P:RNA catabolic process"/>
    <property type="evidence" value="ECO:0007669"/>
    <property type="project" value="TreeGrafter"/>
</dbReference>
<accession>T1HQT3</accession>
<keyword evidence="5" id="KW-0539">Nucleus</keyword>
<dbReference type="GO" id="GO:0005654">
    <property type="term" value="C:nucleoplasm"/>
    <property type="evidence" value="ECO:0007669"/>
    <property type="project" value="TreeGrafter"/>
</dbReference>
<evidence type="ECO:0000256" key="3">
    <source>
        <dbReference type="ARBA" id="ARBA00011277"/>
    </source>
</evidence>
<dbReference type="InParanoid" id="T1HQT3"/>
<feature type="domain" description="Ribonuclease H2 subunit B wHTH" evidence="9">
    <location>
        <begin position="97"/>
        <end position="223"/>
    </location>
</feature>
<dbReference type="Gene3D" id="1.10.20.120">
    <property type="match status" value="1"/>
</dbReference>
<dbReference type="Gene3D" id="2.20.25.530">
    <property type="match status" value="1"/>
</dbReference>
<evidence type="ECO:0000256" key="1">
    <source>
        <dbReference type="ARBA" id="ARBA00004123"/>
    </source>
</evidence>